<proteinExistence type="predicted"/>
<dbReference type="PANTHER" id="PTHR11439:SF483">
    <property type="entry name" value="PEPTIDE SYNTHASE GLIP-LIKE, PUTATIVE (AFU_ORTHOLOGUE AFUA_3G12920)-RELATED"/>
    <property type="match status" value="1"/>
</dbReference>
<dbReference type="OrthoDB" id="4927525at2759"/>
<dbReference type="AlphaFoldDB" id="A0A9Q3E8N1"/>
<reference evidence="2" key="1">
    <citation type="submission" date="2021-03" db="EMBL/GenBank/DDBJ databases">
        <title>Draft genome sequence of rust myrtle Austropuccinia psidii MF-1, a brazilian biotype.</title>
        <authorList>
            <person name="Quecine M.C."/>
            <person name="Pachon D.M.R."/>
            <person name="Bonatelli M.L."/>
            <person name="Correr F.H."/>
            <person name="Franceschini L.M."/>
            <person name="Leite T.F."/>
            <person name="Margarido G.R.A."/>
            <person name="Almeida C.A."/>
            <person name="Ferrarezi J.A."/>
            <person name="Labate C.A."/>
        </authorList>
    </citation>
    <scope>NUCLEOTIDE SEQUENCE</scope>
    <source>
        <strain evidence="2">MF-1</strain>
    </source>
</reference>
<accession>A0A9Q3E8N1</accession>
<dbReference type="PANTHER" id="PTHR11439">
    <property type="entry name" value="GAG-POL-RELATED RETROTRANSPOSON"/>
    <property type="match status" value="1"/>
</dbReference>
<gene>
    <name evidence="2" type="ORF">O181_056539</name>
</gene>
<evidence type="ECO:0008006" key="4">
    <source>
        <dbReference type="Google" id="ProtNLM"/>
    </source>
</evidence>
<evidence type="ECO:0000256" key="1">
    <source>
        <dbReference type="SAM" id="MobiDB-lite"/>
    </source>
</evidence>
<protein>
    <recommendedName>
        <fullName evidence="4">Reverse transcriptase Ty1/copia-type domain-containing protein</fullName>
    </recommendedName>
</protein>
<comment type="caution">
    <text evidence="2">The sequence shown here is derived from an EMBL/GenBank/DDBJ whole genome shotgun (WGS) entry which is preliminary data.</text>
</comment>
<evidence type="ECO:0000313" key="3">
    <source>
        <dbReference type="Proteomes" id="UP000765509"/>
    </source>
</evidence>
<evidence type="ECO:0000313" key="2">
    <source>
        <dbReference type="EMBL" id="MBW0516824.1"/>
    </source>
</evidence>
<feature type="region of interest" description="Disordered" evidence="1">
    <location>
        <begin position="229"/>
        <end position="268"/>
    </location>
</feature>
<name>A0A9Q3E8N1_9BASI</name>
<sequence length="268" mass="30545">MVGECELAIIQHQLMEGIFASYPRWVIHHNAPLPALQDISMTIDDEITHPMPYQLVIGSLTYLVRRSFPDTAFSINSLAQNSMKPTKKHWAHLDHLIFYLARTQDSVLMLCPKSLSLNLWRNAGWGGKLEFSQSCFLLKLGNTPMLWASRQQEVVSLSACAAEYVSISNLTQKPVQAINQLLQLVVQFKKYIFCENQVVLQISIYNLSQKWMQCLDCAFFHQQHYQETQHQGTRREGTGHAGQHPNKVALRANPDGSTTFSRDQRGKC</sequence>
<organism evidence="2 3">
    <name type="scientific">Austropuccinia psidii MF-1</name>
    <dbReference type="NCBI Taxonomy" id="1389203"/>
    <lineage>
        <taxon>Eukaryota</taxon>
        <taxon>Fungi</taxon>
        <taxon>Dikarya</taxon>
        <taxon>Basidiomycota</taxon>
        <taxon>Pucciniomycotina</taxon>
        <taxon>Pucciniomycetes</taxon>
        <taxon>Pucciniales</taxon>
        <taxon>Sphaerophragmiaceae</taxon>
        <taxon>Austropuccinia</taxon>
    </lineage>
</organism>
<dbReference type="Proteomes" id="UP000765509">
    <property type="component" value="Unassembled WGS sequence"/>
</dbReference>
<dbReference type="EMBL" id="AVOT02025503">
    <property type="protein sequence ID" value="MBW0516824.1"/>
    <property type="molecule type" value="Genomic_DNA"/>
</dbReference>
<keyword evidence="3" id="KW-1185">Reference proteome</keyword>